<accession>A0A6V7D1E3</accession>
<dbReference type="AlphaFoldDB" id="A0A6V7D1E3"/>
<dbReference type="Proteomes" id="UP000587508">
    <property type="component" value="Unassembled WGS sequence"/>
</dbReference>
<comment type="caution">
    <text evidence="1">The sequence shown here is derived from an EMBL/GenBank/DDBJ whole genome shotgun (WGS) entry which is preliminary data.</text>
</comment>
<dbReference type="EMBL" id="CAJDKC010000003">
    <property type="protein sequence ID" value="CAD0326580.1"/>
    <property type="molecule type" value="Genomic_DNA"/>
</dbReference>
<organism evidence="1 2">
    <name type="scientific">Xanthomonas hortorum pv. carotae</name>
    <dbReference type="NCBI Taxonomy" id="487904"/>
    <lineage>
        <taxon>Bacteria</taxon>
        <taxon>Pseudomonadati</taxon>
        <taxon>Pseudomonadota</taxon>
        <taxon>Gammaproteobacteria</taxon>
        <taxon>Lysobacterales</taxon>
        <taxon>Lysobacteraceae</taxon>
        <taxon>Xanthomonas</taxon>
    </lineage>
</organism>
<evidence type="ECO:0000313" key="1">
    <source>
        <dbReference type="EMBL" id="CAD0326580.1"/>
    </source>
</evidence>
<gene>
    <name evidence="1" type="ORF">CFBP7900_16760</name>
</gene>
<protein>
    <submittedName>
        <fullName evidence="1">Uncharacterized protein</fullName>
    </submittedName>
</protein>
<evidence type="ECO:0000313" key="2">
    <source>
        <dbReference type="Proteomes" id="UP000587508"/>
    </source>
</evidence>
<name>A0A6V7D1E3_9XANT</name>
<reference evidence="1 2" key="1">
    <citation type="submission" date="2020-07" db="EMBL/GenBank/DDBJ databases">
        <authorList>
            <person name="Pothier F. J."/>
        </authorList>
    </citation>
    <scope>NUCLEOTIDE SEQUENCE [LARGE SCALE GENOMIC DNA]</scope>
    <source>
        <strain evidence="1 2">CFBP 7900</strain>
    </source>
</reference>
<sequence length="70" mass="7668">MGCHTTRYDRFPAMSLTHDAPQANLDPVDAAGGKRWWVVDQAVAMLERGSQLANKHGGQQHTIYMSVTAA</sequence>
<dbReference type="EMBL" id="CAJDKC010000003">
    <property type="protein sequence ID" value="CAD0326590.1"/>
    <property type="molecule type" value="Genomic_DNA"/>
</dbReference>
<proteinExistence type="predicted"/>